<evidence type="ECO:0000313" key="3">
    <source>
        <dbReference type="Proteomes" id="UP001189429"/>
    </source>
</evidence>
<comment type="caution">
    <text evidence="2">The sequence shown here is derived from an EMBL/GenBank/DDBJ whole genome shotgun (WGS) entry which is preliminary data.</text>
</comment>
<accession>A0ABN9U6B5</accession>
<evidence type="ECO:0000256" key="1">
    <source>
        <dbReference type="SAM" id="MobiDB-lite"/>
    </source>
</evidence>
<protein>
    <submittedName>
        <fullName evidence="2">Uncharacterized protein</fullName>
    </submittedName>
</protein>
<gene>
    <name evidence="2" type="ORF">PCOR1329_LOCUS45390</name>
</gene>
<dbReference type="EMBL" id="CAUYUJ010015459">
    <property type="protein sequence ID" value="CAK0854192.1"/>
    <property type="molecule type" value="Genomic_DNA"/>
</dbReference>
<name>A0ABN9U6B5_9DINO</name>
<dbReference type="Proteomes" id="UP001189429">
    <property type="component" value="Unassembled WGS sequence"/>
</dbReference>
<sequence length="296" mass="33315">GGIGQIYSRALRIDVDEFAVRQADLEREFLRSSRAESVARRRLVTGGPQKLEQVTRLEMHFDEFDPTSPSAAKGCWRWRMARRLRWLSQGRCPRRRRERPTSALAVMTDVMGENSRPLVEARRGMRSADVAGWSIAGPRTRAWLLQQLVMLGPTPVKRHRRWRQVQNLTAEDPGVDERAPLSEMLEVGGQIDQMCLPSQVLSETVRRRYPLWEEVRSTALREAEGGSGAGGAAWLDEREIFLGQKKGRGSAHVDPQLKEWVAERTQNEAAILQGRRNGREEKLLAHGVGPAGASAP</sequence>
<keyword evidence="3" id="KW-1185">Reference proteome</keyword>
<feature type="non-terminal residue" evidence="2">
    <location>
        <position position="296"/>
    </location>
</feature>
<evidence type="ECO:0000313" key="2">
    <source>
        <dbReference type="EMBL" id="CAK0854192.1"/>
    </source>
</evidence>
<reference evidence="2" key="1">
    <citation type="submission" date="2023-10" db="EMBL/GenBank/DDBJ databases">
        <authorList>
            <person name="Chen Y."/>
            <person name="Shah S."/>
            <person name="Dougan E. K."/>
            <person name="Thang M."/>
            <person name="Chan C."/>
        </authorList>
    </citation>
    <scope>NUCLEOTIDE SEQUENCE [LARGE SCALE GENOMIC DNA]</scope>
</reference>
<proteinExistence type="predicted"/>
<organism evidence="2 3">
    <name type="scientific">Prorocentrum cordatum</name>
    <dbReference type="NCBI Taxonomy" id="2364126"/>
    <lineage>
        <taxon>Eukaryota</taxon>
        <taxon>Sar</taxon>
        <taxon>Alveolata</taxon>
        <taxon>Dinophyceae</taxon>
        <taxon>Prorocentrales</taxon>
        <taxon>Prorocentraceae</taxon>
        <taxon>Prorocentrum</taxon>
    </lineage>
</organism>
<feature type="non-terminal residue" evidence="2">
    <location>
        <position position="1"/>
    </location>
</feature>
<feature type="region of interest" description="Disordered" evidence="1">
    <location>
        <begin position="273"/>
        <end position="296"/>
    </location>
</feature>